<feature type="transmembrane region" description="Helical" evidence="6">
    <location>
        <begin position="136"/>
        <end position="158"/>
    </location>
</feature>
<dbReference type="InterPro" id="IPR011701">
    <property type="entry name" value="MFS"/>
</dbReference>
<feature type="transmembrane region" description="Helical" evidence="6">
    <location>
        <begin position="78"/>
        <end position="101"/>
    </location>
</feature>
<dbReference type="PROSITE" id="PS50850">
    <property type="entry name" value="MFS"/>
    <property type="match status" value="1"/>
</dbReference>
<dbReference type="Pfam" id="PF07690">
    <property type="entry name" value="MFS_1"/>
    <property type="match status" value="1"/>
</dbReference>
<feature type="transmembrane region" description="Helical" evidence="6">
    <location>
        <begin position="265"/>
        <end position="289"/>
    </location>
</feature>
<dbReference type="RefSeq" id="WP_011997057.1">
    <property type="nucleotide sequence ID" value="NC_009727.1"/>
</dbReference>
<feature type="transmembrane region" description="Helical" evidence="6">
    <location>
        <begin position="426"/>
        <end position="448"/>
    </location>
</feature>
<dbReference type="PANTHER" id="PTHR42718">
    <property type="entry name" value="MAJOR FACILITATOR SUPERFAMILY MULTIDRUG TRANSPORTER MFSC"/>
    <property type="match status" value="1"/>
</dbReference>
<dbReference type="Proteomes" id="UP000008555">
    <property type="component" value="Chromosome"/>
</dbReference>
<feature type="transmembrane region" description="Helical" evidence="6">
    <location>
        <begin position="107"/>
        <end position="124"/>
    </location>
</feature>
<feature type="transmembrane region" description="Helical" evidence="6">
    <location>
        <begin position="12"/>
        <end position="35"/>
    </location>
</feature>
<evidence type="ECO:0000256" key="3">
    <source>
        <dbReference type="ARBA" id="ARBA00022692"/>
    </source>
</evidence>
<feature type="transmembrane region" description="Helical" evidence="6">
    <location>
        <begin position="198"/>
        <end position="217"/>
    </location>
</feature>
<feature type="transmembrane region" description="Helical" evidence="6">
    <location>
        <begin position="47"/>
        <end position="66"/>
    </location>
</feature>
<dbReference type="CDD" id="cd17321">
    <property type="entry name" value="MFS_MMR_MDR_like"/>
    <property type="match status" value="1"/>
</dbReference>
<organism evidence="8 9">
    <name type="scientific">Coxiella burnetii (strain Dugway 5J108-111)</name>
    <dbReference type="NCBI Taxonomy" id="434922"/>
    <lineage>
        <taxon>Bacteria</taxon>
        <taxon>Pseudomonadati</taxon>
        <taxon>Pseudomonadota</taxon>
        <taxon>Gammaproteobacteria</taxon>
        <taxon>Legionellales</taxon>
        <taxon>Coxiellaceae</taxon>
        <taxon>Coxiella</taxon>
    </lineage>
</organism>
<evidence type="ECO:0000256" key="4">
    <source>
        <dbReference type="ARBA" id="ARBA00022989"/>
    </source>
</evidence>
<evidence type="ECO:0000256" key="2">
    <source>
        <dbReference type="ARBA" id="ARBA00022448"/>
    </source>
</evidence>
<feature type="transmembrane region" description="Helical" evidence="6">
    <location>
        <begin position="353"/>
        <end position="372"/>
    </location>
</feature>
<dbReference type="EMBL" id="CP000733">
    <property type="protein sequence ID" value="ABS77371.1"/>
    <property type="molecule type" value="Genomic_DNA"/>
</dbReference>
<dbReference type="PANTHER" id="PTHR42718:SF9">
    <property type="entry name" value="MAJOR FACILITATOR SUPERFAMILY MULTIDRUG TRANSPORTER MFSC"/>
    <property type="match status" value="1"/>
</dbReference>
<comment type="subcellular location">
    <subcellularLocation>
        <location evidence="1">Membrane</location>
        <topology evidence="1">Multi-pass membrane protein</topology>
    </subcellularLocation>
</comment>
<gene>
    <name evidence="8" type="ordered locus">CBUD_1374</name>
</gene>
<feature type="transmembrane region" description="Helical" evidence="6">
    <location>
        <begin position="330"/>
        <end position="347"/>
    </location>
</feature>
<proteinExistence type="predicted"/>
<evidence type="ECO:0000256" key="5">
    <source>
        <dbReference type="ARBA" id="ARBA00023136"/>
    </source>
</evidence>
<reference evidence="8 9" key="1">
    <citation type="journal article" date="2009" name="Infect. Immun.">
        <title>Comparative genomics reveal extensive transposon-mediated genomic plasticity and diversity among potential effector proteins within the genus Coxiella.</title>
        <authorList>
            <person name="Beare P.A."/>
            <person name="Unsworth N."/>
            <person name="Andoh M."/>
            <person name="Voth D.E."/>
            <person name="Omsland A."/>
            <person name="Gilk S.D."/>
            <person name="Williams K.P."/>
            <person name="Sobral B.W."/>
            <person name="Kupko J.J.III."/>
            <person name="Porcella S.F."/>
            <person name="Samuel J.E."/>
            <person name="Heinzen R.A."/>
        </authorList>
    </citation>
    <scope>NUCLEOTIDE SEQUENCE [LARGE SCALE GENOMIC DNA]</scope>
    <source>
        <strain evidence="8 9">Dugway 5J108-111</strain>
    </source>
</reference>
<keyword evidence="5 6" id="KW-0472">Membrane</keyword>
<feature type="transmembrane region" description="Helical" evidence="6">
    <location>
        <begin position="164"/>
        <end position="186"/>
    </location>
</feature>
<feature type="transmembrane region" description="Helical" evidence="6">
    <location>
        <begin position="223"/>
        <end position="244"/>
    </location>
</feature>
<name>A9KG84_COXBN</name>
<dbReference type="InterPro" id="IPR036259">
    <property type="entry name" value="MFS_trans_sf"/>
</dbReference>
<feature type="transmembrane region" description="Helical" evidence="6">
    <location>
        <begin position="393"/>
        <end position="414"/>
    </location>
</feature>
<feature type="domain" description="Major facilitator superfamily (MFS) profile" evidence="7">
    <location>
        <begin position="12"/>
        <end position="452"/>
    </location>
</feature>
<dbReference type="Gene3D" id="1.20.1720.10">
    <property type="entry name" value="Multidrug resistance protein D"/>
    <property type="match status" value="1"/>
</dbReference>
<accession>A9KG84</accession>
<feature type="transmembrane region" description="Helical" evidence="6">
    <location>
        <begin position="295"/>
        <end position="318"/>
    </location>
</feature>
<dbReference type="HOGENOM" id="CLU_000960_28_3_6"/>
<keyword evidence="3 6" id="KW-0812">Transmembrane</keyword>
<evidence type="ECO:0000313" key="9">
    <source>
        <dbReference type="Proteomes" id="UP000008555"/>
    </source>
</evidence>
<dbReference type="KEGG" id="cbd:CBUD_1374"/>
<dbReference type="InterPro" id="IPR020846">
    <property type="entry name" value="MFS_dom"/>
</dbReference>
<evidence type="ECO:0000313" key="8">
    <source>
        <dbReference type="EMBL" id="ABS77371.1"/>
    </source>
</evidence>
<evidence type="ECO:0000256" key="6">
    <source>
        <dbReference type="SAM" id="Phobius"/>
    </source>
</evidence>
<protein>
    <submittedName>
        <fullName evidence="8">Multidrug resistance protein B</fullName>
    </submittedName>
</protein>
<dbReference type="AlphaFoldDB" id="A9KG84"/>
<evidence type="ECO:0000259" key="7">
    <source>
        <dbReference type="PROSITE" id="PS50850"/>
    </source>
</evidence>
<keyword evidence="4 6" id="KW-1133">Transmembrane helix</keyword>
<dbReference type="SUPFAM" id="SSF103473">
    <property type="entry name" value="MFS general substrate transporter"/>
    <property type="match status" value="1"/>
</dbReference>
<dbReference type="Gene3D" id="1.20.1250.20">
    <property type="entry name" value="MFS general substrate transporter like domains"/>
    <property type="match status" value="1"/>
</dbReference>
<keyword evidence="2" id="KW-0813">Transport</keyword>
<evidence type="ECO:0000256" key="1">
    <source>
        <dbReference type="ARBA" id="ARBA00004141"/>
    </source>
</evidence>
<sequence>MSIIHSPKKILLIIAMVACYAIIFIDESGIAVTLPTMQQAIGLSNNALHWVINSYLLTLSVLLLLGGKLSDIYGHRRIFSLGIIIFLLASLICAVAQTHYIMLTGRILQGIGASLLMPCITVIVHRHFPREEFGKAFGIIVGFSNLFYALGPFIGGVLTQYLSWRWFFGINIPIGIICLFCTYLTVTADKGGNTHFTDIKGLLTFMISISTLVFAVMQGGEWGWSSVWVVVCFAVALISAFYFVKIEWYSSNPLLDLRLFVIKKFFSGNLILLCCSICLTLVVFLALWLQISLRFSPATVGVALLPTTLTFIFVPALAGAWHDKAGSRPPLLIGCLLILSGLIWIAATMKFESYPWLIPGLIAFGLGIPLAIPNSILSIMESVPSTQSGMASGTFTTVRQFGLTMGVALLSAIVSSTTDTRIYTHSLFYGVIVMTLFAGFALGLTLIYQKVR</sequence>
<dbReference type="GO" id="GO:0016020">
    <property type="term" value="C:membrane"/>
    <property type="evidence" value="ECO:0007669"/>
    <property type="project" value="UniProtKB-SubCell"/>
</dbReference>
<dbReference type="GO" id="GO:0022857">
    <property type="term" value="F:transmembrane transporter activity"/>
    <property type="evidence" value="ECO:0007669"/>
    <property type="project" value="InterPro"/>
</dbReference>